<gene>
    <name evidence="1" type="ORF">FOF46_16020</name>
</gene>
<comment type="caution">
    <text evidence="1">The sequence shown here is derived from an EMBL/GenBank/DDBJ whole genome shotgun (WGS) entry which is preliminary data.</text>
</comment>
<dbReference type="AlphaFoldDB" id="A0A554VIG9"/>
<reference evidence="1 2" key="1">
    <citation type="submission" date="2019-07" db="EMBL/GenBank/DDBJ databases">
        <title>The draft genome sequence of Aquimarina algiphila M91.</title>
        <authorList>
            <person name="Meng X."/>
        </authorList>
    </citation>
    <scope>NUCLEOTIDE SEQUENCE [LARGE SCALE GENOMIC DNA]</scope>
    <source>
        <strain evidence="1 2">M91</strain>
    </source>
</reference>
<evidence type="ECO:0000313" key="1">
    <source>
        <dbReference type="EMBL" id="TSE07422.1"/>
    </source>
</evidence>
<proteinExistence type="predicted"/>
<dbReference type="RefSeq" id="WP_143917152.1">
    <property type="nucleotide sequence ID" value="NZ_CANMXV010000038.1"/>
</dbReference>
<protein>
    <submittedName>
        <fullName evidence="1">Uncharacterized protein</fullName>
    </submittedName>
</protein>
<dbReference type="Proteomes" id="UP000318833">
    <property type="component" value="Unassembled WGS sequence"/>
</dbReference>
<name>A0A554VIG9_9FLAO</name>
<accession>A0A554VIG9</accession>
<dbReference type="EMBL" id="VLNR01000033">
    <property type="protein sequence ID" value="TSE07422.1"/>
    <property type="molecule type" value="Genomic_DNA"/>
</dbReference>
<sequence>MTKPEFIKQEVLKNYPYLRNASEQQIKDALSGCFSVEVEIDEIGFFSENDFDNGFLEDTILFSVFCKDDKKAWVEVEVQEIFVYRIDWEEMRIQCDISVKDCESLVKQKQTRPIEYITGPHSSIKKARYGGYVEVIDTVKPPNPLPKKKDQK</sequence>
<organism evidence="1 2">
    <name type="scientific">Aquimarina algiphila</name>
    <dbReference type="NCBI Taxonomy" id="2047982"/>
    <lineage>
        <taxon>Bacteria</taxon>
        <taxon>Pseudomonadati</taxon>
        <taxon>Bacteroidota</taxon>
        <taxon>Flavobacteriia</taxon>
        <taxon>Flavobacteriales</taxon>
        <taxon>Flavobacteriaceae</taxon>
        <taxon>Aquimarina</taxon>
    </lineage>
</organism>
<evidence type="ECO:0000313" key="2">
    <source>
        <dbReference type="Proteomes" id="UP000318833"/>
    </source>
</evidence>
<keyword evidence="2" id="KW-1185">Reference proteome</keyword>